<dbReference type="EMBL" id="BPQB01000017">
    <property type="protein sequence ID" value="GJE90556.1"/>
    <property type="molecule type" value="Genomic_DNA"/>
</dbReference>
<dbReference type="InterPro" id="IPR036047">
    <property type="entry name" value="F-box-like_dom_sf"/>
</dbReference>
<evidence type="ECO:0000259" key="1">
    <source>
        <dbReference type="Pfam" id="PF12937"/>
    </source>
</evidence>
<comment type="caution">
    <text evidence="2">The sequence shown here is derived from an EMBL/GenBank/DDBJ whole genome shotgun (WGS) entry which is preliminary data.</text>
</comment>
<dbReference type="InterPro" id="IPR001810">
    <property type="entry name" value="F-box_dom"/>
</dbReference>
<accession>A0A9P3G994</accession>
<feature type="domain" description="F-box" evidence="1">
    <location>
        <begin position="78"/>
        <end position="131"/>
    </location>
</feature>
<dbReference type="Proteomes" id="UP000703269">
    <property type="component" value="Unassembled WGS sequence"/>
</dbReference>
<sequence>MDPSTAERLLEEFNASVAHVWSPSSPFFSSIHDAANSQDVTALCDAELARLARMTEKVRSALGYASVRVATLRNRSKCRLPADVLLLIFRACADLGSAHERLRTTVALSQTCAHWRALALAHPLLWTDLDFSCTPEPLARLFLARSAPCALRTTWPASLYATPRACWAAELCAAHLPRMTELALVATRAQLLPWAIDAPAPALERAFLQDADAFAYAPLVLERALFAGAPRLRALHLVGLRLPWAPGAYAGLRELRIQRCNVGAAAPADSDLLALFRDAPELEVLVLGLRSTLNWDGAGDALLVHAQDAERIALPRLRHFTLEMPVPYARHILAGITLPPALETLKLCLEAPHAAPSTVPTLLDPDLLPPALFTPTTRLEVRDCASHGGVALRGFTSAEDTPRWEYGWKHRSRTAARTLEGVASMLAARYTLPHTRALALLAEDGNCQDVGDALPLLGALPPIRTLRTQTWCTRTVVALGAPGHAALCEELEEIYLVVAACEPSLAAVLDALRGVAAAASGMRTLDVTFRATAFSEGDAELVRKTVRVLKGQGVEISCRRVTPYQVCGSADMGEDFAAC</sequence>
<protein>
    <recommendedName>
        <fullName evidence="1">F-box domain-containing protein</fullName>
    </recommendedName>
</protein>
<reference evidence="2 3" key="1">
    <citation type="submission" date="2021-08" db="EMBL/GenBank/DDBJ databases">
        <title>Draft Genome Sequence of Phanerochaete sordida strain YK-624.</title>
        <authorList>
            <person name="Mori T."/>
            <person name="Dohra H."/>
            <person name="Suzuki T."/>
            <person name="Kawagishi H."/>
            <person name="Hirai H."/>
        </authorList>
    </citation>
    <scope>NUCLEOTIDE SEQUENCE [LARGE SCALE GENOMIC DNA]</scope>
    <source>
        <strain evidence="2 3">YK-624</strain>
    </source>
</reference>
<dbReference type="OrthoDB" id="2754328at2759"/>
<name>A0A9P3G994_9APHY</name>
<evidence type="ECO:0000313" key="3">
    <source>
        <dbReference type="Proteomes" id="UP000703269"/>
    </source>
</evidence>
<evidence type="ECO:0000313" key="2">
    <source>
        <dbReference type="EMBL" id="GJE90556.1"/>
    </source>
</evidence>
<organism evidence="2 3">
    <name type="scientific">Phanerochaete sordida</name>
    <dbReference type="NCBI Taxonomy" id="48140"/>
    <lineage>
        <taxon>Eukaryota</taxon>
        <taxon>Fungi</taxon>
        <taxon>Dikarya</taxon>
        <taxon>Basidiomycota</taxon>
        <taxon>Agaricomycotina</taxon>
        <taxon>Agaricomycetes</taxon>
        <taxon>Polyporales</taxon>
        <taxon>Phanerochaetaceae</taxon>
        <taxon>Phanerochaete</taxon>
    </lineage>
</organism>
<dbReference type="SUPFAM" id="SSF81383">
    <property type="entry name" value="F-box domain"/>
    <property type="match status" value="1"/>
</dbReference>
<dbReference type="Gene3D" id="1.20.1280.50">
    <property type="match status" value="1"/>
</dbReference>
<dbReference type="AlphaFoldDB" id="A0A9P3G994"/>
<keyword evidence="3" id="KW-1185">Reference proteome</keyword>
<gene>
    <name evidence="2" type="ORF">PsYK624_066980</name>
</gene>
<proteinExistence type="predicted"/>
<dbReference type="Pfam" id="PF12937">
    <property type="entry name" value="F-box-like"/>
    <property type="match status" value="1"/>
</dbReference>